<evidence type="ECO:0000259" key="4">
    <source>
        <dbReference type="Pfam" id="PF08386"/>
    </source>
</evidence>
<dbReference type="InterPro" id="IPR036249">
    <property type="entry name" value="Thioredoxin-like_sf"/>
</dbReference>
<dbReference type="Pfam" id="PF08386">
    <property type="entry name" value="Abhydrolase_4"/>
    <property type="match status" value="1"/>
</dbReference>
<dbReference type="AlphaFoldDB" id="A0A8K0RY24"/>
<dbReference type="InterPro" id="IPR029058">
    <property type="entry name" value="AB_hydrolase_fold"/>
</dbReference>
<accession>A0A8K0RY24</accession>
<reference evidence="5" key="1">
    <citation type="journal article" date="2021" name="Nat. Commun.">
        <title>Genetic determinants of endophytism in the Arabidopsis root mycobiome.</title>
        <authorList>
            <person name="Mesny F."/>
            <person name="Miyauchi S."/>
            <person name="Thiergart T."/>
            <person name="Pickel B."/>
            <person name="Atanasova L."/>
            <person name="Karlsson M."/>
            <person name="Huettel B."/>
            <person name="Barry K.W."/>
            <person name="Haridas S."/>
            <person name="Chen C."/>
            <person name="Bauer D."/>
            <person name="Andreopoulos W."/>
            <person name="Pangilinan J."/>
            <person name="LaButti K."/>
            <person name="Riley R."/>
            <person name="Lipzen A."/>
            <person name="Clum A."/>
            <person name="Drula E."/>
            <person name="Henrissat B."/>
            <person name="Kohler A."/>
            <person name="Grigoriev I.V."/>
            <person name="Martin F.M."/>
            <person name="Hacquard S."/>
        </authorList>
    </citation>
    <scope>NUCLEOTIDE SEQUENCE</scope>
    <source>
        <strain evidence="5">MPI-SDFR-AT-0068</strain>
    </source>
</reference>
<dbReference type="Pfam" id="PF00561">
    <property type="entry name" value="Abhydrolase_1"/>
    <property type="match status" value="1"/>
</dbReference>
<protein>
    <submittedName>
        <fullName evidence="5">DSBA-like thioredoxin domain-containing protein</fullName>
    </submittedName>
</protein>
<dbReference type="SUPFAM" id="SSF52833">
    <property type="entry name" value="Thioredoxin-like"/>
    <property type="match status" value="1"/>
</dbReference>
<dbReference type="InterPro" id="IPR000073">
    <property type="entry name" value="AB_hydrolase_1"/>
</dbReference>
<feature type="signal peptide" evidence="1">
    <location>
        <begin position="1"/>
        <end position="18"/>
    </location>
</feature>
<keyword evidence="6" id="KW-1185">Reference proteome</keyword>
<dbReference type="Proteomes" id="UP000813427">
    <property type="component" value="Unassembled WGS sequence"/>
</dbReference>
<dbReference type="PANTHER" id="PTHR13887:SF41">
    <property type="entry name" value="THIOREDOXIN SUPERFAMILY PROTEIN"/>
    <property type="match status" value="1"/>
</dbReference>
<organism evidence="5 6">
    <name type="scientific">Fusarium tricinctum</name>
    <dbReference type="NCBI Taxonomy" id="61284"/>
    <lineage>
        <taxon>Eukaryota</taxon>
        <taxon>Fungi</taxon>
        <taxon>Dikarya</taxon>
        <taxon>Ascomycota</taxon>
        <taxon>Pezizomycotina</taxon>
        <taxon>Sordariomycetes</taxon>
        <taxon>Hypocreomycetidae</taxon>
        <taxon>Hypocreales</taxon>
        <taxon>Nectriaceae</taxon>
        <taxon>Fusarium</taxon>
        <taxon>Fusarium tricinctum species complex</taxon>
    </lineage>
</organism>
<evidence type="ECO:0000313" key="5">
    <source>
        <dbReference type="EMBL" id="KAH7242223.1"/>
    </source>
</evidence>
<dbReference type="InterPro" id="IPR001853">
    <property type="entry name" value="DSBA-like_thioredoxin_dom"/>
</dbReference>
<keyword evidence="1" id="KW-0732">Signal</keyword>
<dbReference type="GO" id="GO:0016491">
    <property type="term" value="F:oxidoreductase activity"/>
    <property type="evidence" value="ECO:0007669"/>
    <property type="project" value="InterPro"/>
</dbReference>
<dbReference type="EMBL" id="JAGPXF010000005">
    <property type="protein sequence ID" value="KAH7242223.1"/>
    <property type="molecule type" value="Genomic_DNA"/>
</dbReference>
<dbReference type="Gene3D" id="3.40.30.10">
    <property type="entry name" value="Glutaredoxin"/>
    <property type="match status" value="1"/>
</dbReference>
<proteinExistence type="predicted"/>
<evidence type="ECO:0000313" key="6">
    <source>
        <dbReference type="Proteomes" id="UP000813427"/>
    </source>
</evidence>
<comment type="caution">
    <text evidence="5">The sequence shown here is derived from an EMBL/GenBank/DDBJ whole genome shotgun (WGS) entry which is preliminary data.</text>
</comment>
<dbReference type="SUPFAM" id="SSF53474">
    <property type="entry name" value="alpha/beta-Hydrolases"/>
    <property type="match status" value="1"/>
</dbReference>
<evidence type="ECO:0000259" key="3">
    <source>
        <dbReference type="Pfam" id="PF01323"/>
    </source>
</evidence>
<dbReference type="Pfam" id="PF01323">
    <property type="entry name" value="DSBA"/>
    <property type="match status" value="1"/>
</dbReference>
<dbReference type="InterPro" id="IPR013595">
    <property type="entry name" value="Pept_S33_TAP-like_C"/>
</dbReference>
<dbReference type="PANTHER" id="PTHR13887">
    <property type="entry name" value="GLUTATHIONE S-TRANSFERASE KAPPA"/>
    <property type="match status" value="1"/>
</dbReference>
<feature type="domain" description="DSBA-like thioredoxin" evidence="3">
    <location>
        <begin position="527"/>
        <end position="732"/>
    </location>
</feature>
<name>A0A8K0RY24_9HYPO</name>
<dbReference type="Gene3D" id="3.40.50.1820">
    <property type="entry name" value="alpha/beta hydrolase"/>
    <property type="match status" value="1"/>
</dbReference>
<gene>
    <name evidence="5" type="ORF">BKA59DRAFT_399837</name>
</gene>
<feature type="domain" description="AB hydrolase-1" evidence="2">
    <location>
        <begin position="84"/>
        <end position="286"/>
    </location>
</feature>
<dbReference type="CDD" id="cd03024">
    <property type="entry name" value="DsbA_FrnE"/>
    <property type="match status" value="1"/>
</dbReference>
<dbReference type="OrthoDB" id="425534at2759"/>
<evidence type="ECO:0000259" key="2">
    <source>
        <dbReference type="Pfam" id="PF00561"/>
    </source>
</evidence>
<feature type="domain" description="Peptidase S33 tripeptidyl aminopeptidase-like C-terminal" evidence="4">
    <location>
        <begin position="405"/>
        <end position="481"/>
    </location>
</feature>
<feature type="chain" id="PRO_5035422183" evidence="1">
    <location>
        <begin position="19"/>
        <end position="744"/>
    </location>
</feature>
<evidence type="ECO:0000256" key="1">
    <source>
        <dbReference type="SAM" id="SignalP"/>
    </source>
</evidence>
<sequence>MTSLKYLLLFSFLQIASAATTKESTPKITWGKCPSTIPPGVDCGTIYVPLAYQSGSSTSAKGDDTVKLMFTRLNHTGKGEKQGVLFFNTGGPGASNALTVAGSPFVSAIRFSSQLTDTYDIIGLDPRGVGVSTPVQCDPKIFNQRVKTFVTTDEEYDTLFNYSRKLGESCAKLTGPLINHLDSVHVAKDHEIVRKALGESKFNYLGLSYGTVLGATYASLFPKSVGRMALDANVDHSQSEIASLLAEATAYETTLDKFFQWCDNTKSCALHGKNSSRVWDQTLARADSKAIPAPSCNKTCRSDVTGEEIRYNAQSFLTFVNLDFGPNWFDLADAILQASKGNATALSTSTPSGKIVEDPSGSPYNYLAIGCSEWLHNSKTSVDLRQKLINALAFAPRTRGATQTYYYESTCIGWPASLTNPQGPLASGIKDAPTILLAASVYDPETSLTWAEGVREQLPRRGDTSKAMDRYLATGKLPRDGTISQVTSHSVCNGSNISNRCNPRPTPGLGIPPTPQKRVQNFHRFKVIVTSDTVCPWCYVGRRQLQAAQRLWEQKYPNSNDSFAVSYQPFQLKPEWPTGPGNSISKEKFYNDRFGRERVAVMQKHLSGIGESLGIKFKYGGQTGNTRDSHRLVQLAKKYGEEAESKALDGLFAAYFEKNDDITSYDTLRSVAVEAGIPEDAFQKAIVDSDEGGPEVDKLVSEAQYSGVSGVPDFVLQDRFRLNGANDPSTFVSVWEKIKAAEGQ</sequence>